<dbReference type="RefSeq" id="WP_198731782.1">
    <property type="nucleotide sequence ID" value="NZ_JAEILD010000318.1"/>
</dbReference>
<proteinExistence type="predicted"/>
<evidence type="ECO:0008006" key="3">
    <source>
        <dbReference type="Google" id="ProtNLM"/>
    </source>
</evidence>
<reference evidence="1 2" key="1">
    <citation type="submission" date="2020-12" db="EMBL/GenBank/DDBJ databases">
        <title>Comparative genomic insights into the epidemiology and virulence of plant pathogenic Pseudomonads from Turkey.</title>
        <authorList>
            <person name="Dillon M."/>
            <person name="Ruiz-Bedoya T."/>
            <person name="Bendalovic-Torma C."/>
            <person name="Guttman K.M."/>
            <person name="Kwak H."/>
            <person name="Middleton M.A."/>
            <person name="Wang P.W."/>
            <person name="Horuz S."/>
            <person name="Aysan Y."/>
            <person name="Guttman D.S."/>
        </authorList>
    </citation>
    <scope>NUCLEOTIDE SEQUENCE [LARGE SCALE GENOMIC DNA]</scope>
    <source>
        <strain evidence="1 2">S4_EA_3a</strain>
    </source>
</reference>
<dbReference type="Proteomes" id="UP000614123">
    <property type="component" value="Unassembled WGS sequence"/>
</dbReference>
<protein>
    <recommendedName>
        <fullName evidence="3">Restriction endonuclease</fullName>
    </recommendedName>
</protein>
<dbReference type="EMBL" id="JAEILD010000318">
    <property type="protein sequence ID" value="MBI6654063.1"/>
    <property type="molecule type" value="Genomic_DNA"/>
</dbReference>
<comment type="caution">
    <text evidence="1">The sequence shown here is derived from an EMBL/GenBank/DDBJ whole genome shotgun (WGS) entry which is preliminary data.</text>
</comment>
<sequence length="331" mass="36514">MKLGDGATLVTAIQGMVHAVLSRNDQWKDAHRARVRQPERSVRQQNQLTLHETIAFATRASWKLAKSNNYQAAVASLRDARNIPGLHPVQQAELLYKMGGYLNNFDPAMAAEVYRTAFEANSNFPRPNKVADKKFARMTDQSIAARDYLGQFSQVNAAIARLDEIAAKLSFAMPAEVVEQGILELGIILGASSSRPEKETGRGPDNLWLFDDVALCIEAKTEKSSDLFKVEAAQLVLSLEWCKEHIEAPDKGITPVFVTNSAKADRAEDVSFGPRLMTQDLIFSVLNDLRQAVLSITFDGPLFTDPSSLARAFAANNLSGKQILARLEKIQ</sequence>
<name>A0ABS0VR81_PSEVE</name>
<evidence type="ECO:0000313" key="1">
    <source>
        <dbReference type="EMBL" id="MBI6654063.1"/>
    </source>
</evidence>
<organism evidence="1 2">
    <name type="scientific">Pseudomonas veronii</name>
    <dbReference type="NCBI Taxonomy" id="76761"/>
    <lineage>
        <taxon>Bacteria</taxon>
        <taxon>Pseudomonadati</taxon>
        <taxon>Pseudomonadota</taxon>
        <taxon>Gammaproteobacteria</taxon>
        <taxon>Pseudomonadales</taxon>
        <taxon>Pseudomonadaceae</taxon>
        <taxon>Pseudomonas</taxon>
    </lineage>
</organism>
<keyword evidence="2" id="KW-1185">Reference proteome</keyword>
<accession>A0ABS0VR81</accession>
<evidence type="ECO:0000313" key="2">
    <source>
        <dbReference type="Proteomes" id="UP000614123"/>
    </source>
</evidence>
<gene>
    <name evidence="1" type="ORF">YA0849_34700</name>
</gene>